<dbReference type="PANTHER" id="PTHR42811">
    <property type="entry name" value="SERINE ACETYLTRANSFERASE"/>
    <property type="match status" value="1"/>
</dbReference>
<evidence type="ECO:0000313" key="15">
    <source>
        <dbReference type="Proteomes" id="UP000095347"/>
    </source>
</evidence>
<evidence type="ECO:0000256" key="9">
    <source>
        <dbReference type="ARBA" id="ARBA00022737"/>
    </source>
</evidence>
<comment type="similarity">
    <text evidence="3">Belongs to the transferase hexapeptide repeat family.</text>
</comment>
<dbReference type="Gene3D" id="2.160.10.10">
    <property type="entry name" value="Hexapeptide repeat proteins"/>
    <property type="match status" value="1"/>
</dbReference>
<evidence type="ECO:0000256" key="10">
    <source>
        <dbReference type="ARBA" id="ARBA00023192"/>
    </source>
</evidence>
<reference evidence="15" key="1">
    <citation type="submission" date="2016-07" db="EMBL/GenBank/DDBJ databases">
        <authorList>
            <person name="Florea S."/>
            <person name="Webb J.S."/>
            <person name="Jaromczyk J."/>
            <person name="Schardl C.L."/>
        </authorList>
    </citation>
    <scope>NUCLEOTIDE SEQUENCE [LARGE SCALE GENOMIC DNA]</scope>
    <source>
        <strain evidence="15">MV-1</strain>
    </source>
</reference>
<evidence type="ECO:0000259" key="13">
    <source>
        <dbReference type="Pfam" id="PF06426"/>
    </source>
</evidence>
<evidence type="ECO:0000256" key="1">
    <source>
        <dbReference type="ARBA" id="ARBA00004496"/>
    </source>
</evidence>
<dbReference type="InterPro" id="IPR005881">
    <property type="entry name" value="Ser_O-AcTrfase"/>
</dbReference>
<dbReference type="EMBL" id="MCGG01000054">
    <property type="protein sequence ID" value="OEJ65218.1"/>
    <property type="molecule type" value="Genomic_DNA"/>
</dbReference>
<dbReference type="InterPro" id="IPR018357">
    <property type="entry name" value="Hexapep_transf_CS"/>
</dbReference>
<keyword evidence="7" id="KW-0028">Amino-acid biosynthesis</keyword>
<dbReference type="GO" id="GO:0006535">
    <property type="term" value="P:cysteine biosynthetic process from serine"/>
    <property type="evidence" value="ECO:0007669"/>
    <property type="project" value="InterPro"/>
</dbReference>
<dbReference type="Gene3D" id="1.10.3130.10">
    <property type="entry name" value="serine acetyltransferase, domain 1"/>
    <property type="match status" value="1"/>
</dbReference>
<protein>
    <recommendedName>
        <fullName evidence="5">Serine acetyltransferase</fullName>
        <ecNumber evidence="4">2.3.1.30</ecNumber>
    </recommendedName>
</protein>
<dbReference type="CDD" id="cd03354">
    <property type="entry name" value="LbH_SAT"/>
    <property type="match status" value="1"/>
</dbReference>
<dbReference type="AlphaFoldDB" id="A0A1E5Q4Z1"/>
<keyword evidence="6" id="KW-0963">Cytoplasm</keyword>
<dbReference type="Pfam" id="PF06426">
    <property type="entry name" value="SATase_N"/>
    <property type="match status" value="1"/>
</dbReference>
<keyword evidence="8 14" id="KW-0808">Transferase</keyword>
<dbReference type="InterPro" id="IPR001451">
    <property type="entry name" value="Hexapep"/>
</dbReference>
<comment type="caution">
    <text evidence="14">The sequence shown here is derived from an EMBL/GenBank/DDBJ whole genome shotgun (WGS) entry which is preliminary data.</text>
</comment>
<dbReference type="OrthoDB" id="9801456at2"/>
<sequence length="245" mass="27014">MFFKRLKEDIDSFIARDPAARSRLEVILLYPGFHAIQVYRVSNWLWKHDFHFVARLLSQAARFFTGIEIHPGAIIGRRFFIDHGDGVVIGETSEIGDDVTLYQIVTLGGISPSVDSHKQVNQKRHPTLEDGVIVGSGAQILGPITVGKDARIGANAVVTRDVPPGVTAVGIPARVVMPRDKEHAKDFVAYGTPSDGCPDPVLHTIDNLRAQVASLMERIDVLERGQVLPDRQTQDGPELLTKKKK</sequence>
<comment type="subcellular location">
    <subcellularLocation>
        <location evidence="1">Cytoplasm</location>
    </subcellularLocation>
</comment>
<dbReference type="Pfam" id="PF00132">
    <property type="entry name" value="Hexapep"/>
    <property type="match status" value="1"/>
</dbReference>
<dbReference type="InterPro" id="IPR010493">
    <property type="entry name" value="Ser_AcTrfase_N"/>
</dbReference>
<dbReference type="InterPro" id="IPR045304">
    <property type="entry name" value="LbH_SAT"/>
</dbReference>
<name>A0A1E5Q4Z1_9PROT</name>
<dbReference type="InterPro" id="IPR011004">
    <property type="entry name" value="Trimer_LpxA-like_sf"/>
</dbReference>
<dbReference type="GO" id="GO:0009001">
    <property type="term" value="F:serine O-acetyltransferase activity"/>
    <property type="evidence" value="ECO:0007669"/>
    <property type="project" value="UniProtKB-EC"/>
</dbReference>
<dbReference type="SUPFAM" id="SSF51161">
    <property type="entry name" value="Trimeric LpxA-like enzymes"/>
    <property type="match status" value="1"/>
</dbReference>
<evidence type="ECO:0000256" key="8">
    <source>
        <dbReference type="ARBA" id="ARBA00022679"/>
    </source>
</evidence>
<keyword evidence="9" id="KW-0677">Repeat</keyword>
<organism evidence="14 15">
    <name type="scientific">Magnetovibrio blakemorei</name>
    <dbReference type="NCBI Taxonomy" id="28181"/>
    <lineage>
        <taxon>Bacteria</taxon>
        <taxon>Pseudomonadati</taxon>
        <taxon>Pseudomonadota</taxon>
        <taxon>Alphaproteobacteria</taxon>
        <taxon>Rhodospirillales</taxon>
        <taxon>Magnetovibrionaceae</taxon>
        <taxon>Magnetovibrio</taxon>
    </lineage>
</organism>
<comment type="catalytic activity">
    <reaction evidence="12">
        <text>L-serine + acetyl-CoA = O-acetyl-L-serine + CoA</text>
        <dbReference type="Rhea" id="RHEA:24560"/>
        <dbReference type="ChEBI" id="CHEBI:33384"/>
        <dbReference type="ChEBI" id="CHEBI:57287"/>
        <dbReference type="ChEBI" id="CHEBI:57288"/>
        <dbReference type="ChEBI" id="CHEBI:58340"/>
        <dbReference type="EC" id="2.3.1.30"/>
    </reaction>
</comment>
<feature type="domain" description="Serine acetyltransferase N-terminal" evidence="13">
    <location>
        <begin position="5"/>
        <end position="37"/>
    </location>
</feature>
<evidence type="ECO:0000256" key="4">
    <source>
        <dbReference type="ARBA" id="ARBA00013266"/>
    </source>
</evidence>
<evidence type="ECO:0000256" key="12">
    <source>
        <dbReference type="ARBA" id="ARBA00049486"/>
    </source>
</evidence>
<keyword evidence="11" id="KW-0012">Acyltransferase</keyword>
<evidence type="ECO:0000256" key="5">
    <source>
        <dbReference type="ARBA" id="ARBA00018522"/>
    </source>
</evidence>
<proteinExistence type="inferred from homology"/>
<evidence type="ECO:0000256" key="3">
    <source>
        <dbReference type="ARBA" id="ARBA00007274"/>
    </source>
</evidence>
<dbReference type="STRING" id="28181.BEN30_15205"/>
<dbReference type="InterPro" id="IPR042122">
    <property type="entry name" value="Ser_AcTrfase_N_sf"/>
</dbReference>
<gene>
    <name evidence="14" type="ORF">BEN30_15205</name>
</gene>
<comment type="pathway">
    <text evidence="2">Amino-acid biosynthesis; L-cysteine biosynthesis; L-cysteine from L-serine: step 1/2.</text>
</comment>
<evidence type="ECO:0000256" key="11">
    <source>
        <dbReference type="ARBA" id="ARBA00023315"/>
    </source>
</evidence>
<dbReference type="GO" id="GO:0005737">
    <property type="term" value="C:cytoplasm"/>
    <property type="evidence" value="ECO:0007669"/>
    <property type="project" value="UniProtKB-SubCell"/>
</dbReference>
<evidence type="ECO:0000256" key="6">
    <source>
        <dbReference type="ARBA" id="ARBA00022490"/>
    </source>
</evidence>
<dbReference type="Proteomes" id="UP000095347">
    <property type="component" value="Unassembled WGS sequence"/>
</dbReference>
<dbReference type="FunFam" id="1.10.3130.10:FF:000003">
    <property type="entry name" value="Serine acetyltransferase"/>
    <property type="match status" value="1"/>
</dbReference>
<keyword evidence="10" id="KW-0198">Cysteine biosynthesis</keyword>
<evidence type="ECO:0000256" key="2">
    <source>
        <dbReference type="ARBA" id="ARBA00004876"/>
    </source>
</evidence>
<dbReference type="InterPro" id="IPR053376">
    <property type="entry name" value="Serine_acetyltransferase"/>
</dbReference>
<dbReference type="PROSITE" id="PS00101">
    <property type="entry name" value="HEXAPEP_TRANSFERASES"/>
    <property type="match status" value="1"/>
</dbReference>
<keyword evidence="15" id="KW-1185">Reference proteome</keyword>
<evidence type="ECO:0000313" key="14">
    <source>
        <dbReference type="EMBL" id="OEJ65218.1"/>
    </source>
</evidence>
<dbReference type="RefSeq" id="WP_069958927.1">
    <property type="nucleotide sequence ID" value="NZ_MCGG01000054.1"/>
</dbReference>
<dbReference type="EC" id="2.3.1.30" evidence="4"/>
<accession>A0A1E5Q4Z1</accession>
<evidence type="ECO:0000256" key="7">
    <source>
        <dbReference type="ARBA" id="ARBA00022605"/>
    </source>
</evidence>
<dbReference type="NCBIfam" id="NF041874">
    <property type="entry name" value="EPS_EpsC"/>
    <property type="match status" value="1"/>
</dbReference>
<dbReference type="NCBIfam" id="TIGR01172">
    <property type="entry name" value="cysE"/>
    <property type="match status" value="1"/>
</dbReference>
<dbReference type="UniPathway" id="UPA00136">
    <property type="reaction ID" value="UER00199"/>
</dbReference>
<dbReference type="FunFam" id="2.160.10.10:FF:000007">
    <property type="entry name" value="Serine acetyltransferase"/>
    <property type="match status" value="1"/>
</dbReference>